<dbReference type="Pfam" id="PF10313">
    <property type="entry name" value="DUF2415"/>
    <property type="match status" value="1"/>
</dbReference>
<dbReference type="Proteomes" id="UP000290900">
    <property type="component" value="Unassembled WGS sequence"/>
</dbReference>
<proteinExistence type="predicted"/>
<dbReference type="Gene3D" id="2.130.10.10">
    <property type="entry name" value="YVTN repeat-like/Quinoprotein amine dehydrogenase"/>
    <property type="match status" value="1"/>
</dbReference>
<dbReference type="PANTHER" id="PTHR43991:SF9">
    <property type="entry name" value="DUF2415 DOMAIN-CONTAINING PROTEIN"/>
    <property type="match status" value="1"/>
</dbReference>
<accession>A0A448YPN0</accession>
<dbReference type="PANTHER" id="PTHR43991">
    <property type="entry name" value="WD REPEAT PROTEIN (AFU_ORTHOLOGUE AFUA_8G05640)-RELATED"/>
    <property type="match status" value="1"/>
</dbReference>
<evidence type="ECO:0000313" key="3">
    <source>
        <dbReference type="EMBL" id="VEU22884.1"/>
    </source>
</evidence>
<dbReference type="InterPro" id="IPR015943">
    <property type="entry name" value="WD40/YVTN_repeat-like_dom_sf"/>
</dbReference>
<dbReference type="STRING" id="13370.A0A448YPN0"/>
<protein>
    <submittedName>
        <fullName evidence="3">DEKNAAC103979</fullName>
    </submittedName>
</protein>
<evidence type="ECO:0000256" key="1">
    <source>
        <dbReference type="SAM" id="MobiDB-lite"/>
    </source>
</evidence>
<dbReference type="EMBL" id="CAACVR010000033">
    <property type="protein sequence ID" value="VEU22884.1"/>
    <property type="molecule type" value="Genomic_DNA"/>
</dbReference>
<dbReference type="SUPFAM" id="SSF50978">
    <property type="entry name" value="WD40 repeat-like"/>
    <property type="match status" value="1"/>
</dbReference>
<feature type="domain" description="DUF2415" evidence="2">
    <location>
        <begin position="191"/>
        <end position="230"/>
    </location>
</feature>
<feature type="region of interest" description="Disordered" evidence="1">
    <location>
        <begin position="1"/>
        <end position="20"/>
    </location>
</feature>
<keyword evidence="4" id="KW-1185">Reference proteome</keyword>
<dbReference type="InParanoid" id="A0A448YPN0"/>
<dbReference type="AlphaFoldDB" id="A0A448YPN0"/>
<organism evidence="3 4">
    <name type="scientific">Brettanomyces naardenensis</name>
    <name type="common">Yeast</name>
    <dbReference type="NCBI Taxonomy" id="13370"/>
    <lineage>
        <taxon>Eukaryota</taxon>
        <taxon>Fungi</taxon>
        <taxon>Dikarya</taxon>
        <taxon>Ascomycota</taxon>
        <taxon>Saccharomycotina</taxon>
        <taxon>Pichiomycetes</taxon>
        <taxon>Pichiales</taxon>
        <taxon>Pichiaceae</taxon>
        <taxon>Brettanomyces</taxon>
    </lineage>
</organism>
<name>A0A448YPN0_BRENA</name>
<dbReference type="InterPro" id="IPR019417">
    <property type="entry name" value="DUF2415"/>
</dbReference>
<evidence type="ECO:0000259" key="2">
    <source>
        <dbReference type="Pfam" id="PF10313"/>
    </source>
</evidence>
<sequence length="423" mass="47044">MNRAGSSTSSSANSSNSTAAYRPPCRWKGLFGVHVSETGYTENGHIGTLINNCVTVNKVSNSSYRSLVCNNDQNLYVVDILNRGDGLSPEFSVNMGVALNHASMSPDLKTIVTVGDSSRIFLMHPQENIRDITNREVLSTQSDCGFSTSWSDSGFQFSSCFQEGVNFIYDVRNLAKPMHEIFSTRRQSQNGAFRVCKYSGGTDDLLFISEHQGRVHIVDTRDFMTHQVVMLPKQLYDYDDGYYNQPIVKDYQDVCDVQGELGYLSSSRRFIAGVDVARLHNSKFFSYTAENCPKRYPVEQTTETGSSSHSEQSVYDPLIYSTYLRGMATGTVAASSSTSSSSPSPSTGQNSDSSSAESDKLRSPLTDPFYYLDSELEICGLEILGNSQYRDGRRSLVIGSEDGMIHWDIDSWKRRCFPSYELA</sequence>
<reference evidence="3 4" key="1">
    <citation type="submission" date="2018-12" db="EMBL/GenBank/DDBJ databases">
        <authorList>
            <person name="Tiukova I."/>
            <person name="Dainat J."/>
        </authorList>
    </citation>
    <scope>NUCLEOTIDE SEQUENCE [LARGE SCALE GENOMIC DNA]</scope>
</reference>
<gene>
    <name evidence="3" type="ORF">BRENAR_LOCUS3615</name>
</gene>
<feature type="compositionally biased region" description="Low complexity" evidence="1">
    <location>
        <begin position="335"/>
        <end position="355"/>
    </location>
</feature>
<feature type="region of interest" description="Disordered" evidence="1">
    <location>
        <begin position="334"/>
        <end position="362"/>
    </location>
</feature>
<dbReference type="OrthoDB" id="418169at2759"/>
<evidence type="ECO:0000313" key="4">
    <source>
        <dbReference type="Proteomes" id="UP000290900"/>
    </source>
</evidence>
<dbReference type="InterPro" id="IPR036322">
    <property type="entry name" value="WD40_repeat_dom_sf"/>
</dbReference>